<name>A0A350NZA3_9ALTE</name>
<proteinExistence type="predicted"/>
<reference evidence="1 2" key="1">
    <citation type="journal article" date="2018" name="Nat. Biotechnol.">
        <title>A standardized bacterial taxonomy based on genome phylogeny substantially revises the tree of life.</title>
        <authorList>
            <person name="Parks D.H."/>
            <person name="Chuvochina M."/>
            <person name="Waite D.W."/>
            <person name="Rinke C."/>
            <person name="Skarshewski A."/>
            <person name="Chaumeil P.A."/>
            <person name="Hugenholtz P."/>
        </authorList>
    </citation>
    <scope>NUCLEOTIDE SEQUENCE [LARGE SCALE GENOMIC DNA]</scope>
    <source>
        <strain evidence="1">UBA11978</strain>
    </source>
</reference>
<protein>
    <submittedName>
        <fullName evidence="1">Type I-F CRISPR-associated protein Csy1</fullName>
    </submittedName>
</protein>
<sequence>MLDVAKLLNLKVEGEGLINQIQQGSSPALSEFTSDAALLSSWVEGFKEALGDQELTVNSLTKQVYFPVSNAEESEYHLICPLFSSALCHQLHEKVTASRYGTSKEVREARKVGNYHSLMDVNFPQTAIQKFGGSNAQNISQLNRERYGQTFLLNASPPTFQPQAKPPLSHKTIFDNQFTRKVIASLREFKTFLENLKPHENNFKTRYKRDHYFVIPIIEQLLHYASSIQKIESGWALLPECSLKAEHALWLDLNNEDSGFQTERGKRNWLSVVANDFATWLIKQLKSDEHYLLGDVEHAYFHKLCLHHLTRFERVTPAKGGI</sequence>
<evidence type="ECO:0000313" key="1">
    <source>
        <dbReference type="EMBL" id="HAW74370.1"/>
    </source>
</evidence>
<dbReference type="STRING" id="589873.EP12_14675"/>
<dbReference type="Pfam" id="PF09611">
    <property type="entry name" value="Cas_Csy1"/>
    <property type="match status" value="1"/>
</dbReference>
<dbReference type="InterPro" id="IPR013397">
    <property type="entry name" value="CRISPR-assoc_prot_Csy1"/>
</dbReference>
<gene>
    <name evidence="1" type="primary">csy1</name>
    <name evidence="1" type="ORF">DCW74_01375</name>
</gene>
<dbReference type="EMBL" id="DNAN01000050">
    <property type="protein sequence ID" value="HAW74370.1"/>
    <property type="molecule type" value="Genomic_DNA"/>
</dbReference>
<comment type="caution">
    <text evidence="1">The sequence shown here is derived from an EMBL/GenBank/DDBJ whole genome shotgun (WGS) entry which is preliminary data.</text>
</comment>
<accession>A0A350NZA3</accession>
<dbReference type="AlphaFoldDB" id="A0A350NZA3"/>
<organism evidence="1 2">
    <name type="scientific">Alteromonas australica</name>
    <dbReference type="NCBI Taxonomy" id="589873"/>
    <lineage>
        <taxon>Bacteria</taxon>
        <taxon>Pseudomonadati</taxon>
        <taxon>Pseudomonadota</taxon>
        <taxon>Gammaproteobacteria</taxon>
        <taxon>Alteromonadales</taxon>
        <taxon>Alteromonadaceae</taxon>
        <taxon>Alteromonas/Salinimonas group</taxon>
        <taxon>Alteromonas</taxon>
    </lineage>
</organism>
<evidence type="ECO:0000313" key="2">
    <source>
        <dbReference type="Proteomes" id="UP000263517"/>
    </source>
</evidence>
<dbReference type="NCBIfam" id="TIGR02564">
    <property type="entry name" value="cas_Csy1"/>
    <property type="match status" value="1"/>
</dbReference>
<dbReference type="Proteomes" id="UP000263517">
    <property type="component" value="Unassembled WGS sequence"/>
</dbReference>